<dbReference type="KEGG" id="lem:LEN_2187"/>
<dbReference type="EMBL" id="AP014940">
    <property type="protein sequence ID" value="BAV97674.1"/>
    <property type="molecule type" value="Genomic_DNA"/>
</dbReference>
<dbReference type="Proteomes" id="UP000218824">
    <property type="component" value="Chromosome"/>
</dbReference>
<accession>A0AAU9AQ20</accession>
<protein>
    <submittedName>
        <fullName evidence="2">Uncharacterized protein</fullName>
    </submittedName>
</protein>
<proteinExistence type="predicted"/>
<evidence type="ECO:0000256" key="1">
    <source>
        <dbReference type="SAM" id="MobiDB-lite"/>
    </source>
</evidence>
<evidence type="ECO:0000313" key="2">
    <source>
        <dbReference type="EMBL" id="BAV97674.1"/>
    </source>
</evidence>
<name>A0AAU9AQ20_LYSEN</name>
<dbReference type="RefSeq" id="WP_096377771.1">
    <property type="nucleotide sequence ID" value="NZ_AP014940.1"/>
</dbReference>
<reference evidence="2 3" key="1">
    <citation type="journal article" date="2017" name="DNA Res.">
        <title>Complete genome sequence and expression profile of the commercial lytic enzyme producer Lysobacter enzymogenes M497-1.</title>
        <authorList>
            <person name="Takami H."/>
            <person name="Toyoda A."/>
            <person name="Uchiyama I."/>
            <person name="Itoh T."/>
            <person name="Takaki Y."/>
            <person name="Arai W."/>
            <person name="Nishi S."/>
            <person name="Kawai M."/>
            <person name="Shinya K."/>
            <person name="Ikeda H."/>
        </authorList>
    </citation>
    <scope>NUCLEOTIDE SEQUENCE [LARGE SCALE GENOMIC DNA]</scope>
    <source>
        <strain evidence="2 3">M497-1</strain>
    </source>
</reference>
<dbReference type="GeneID" id="83064057"/>
<feature type="region of interest" description="Disordered" evidence="1">
    <location>
        <begin position="96"/>
        <end position="125"/>
    </location>
</feature>
<organism evidence="2 3">
    <name type="scientific">Lysobacter enzymogenes</name>
    <dbReference type="NCBI Taxonomy" id="69"/>
    <lineage>
        <taxon>Bacteria</taxon>
        <taxon>Pseudomonadati</taxon>
        <taxon>Pseudomonadota</taxon>
        <taxon>Gammaproteobacteria</taxon>
        <taxon>Lysobacterales</taxon>
        <taxon>Lysobacteraceae</taxon>
        <taxon>Lysobacter</taxon>
    </lineage>
</organism>
<sequence>MAESFDIAIGRCESVSDDEVVVELDTAMVSRLVPGHPWHRSGTSKLKLAINLCSALRPPQAGRETFLNRDAIMKNPSGRFDLLGDGQYAAVRLKALAANTDPQPPMPTTKSSWTERAPRRRSSRG</sequence>
<evidence type="ECO:0000313" key="3">
    <source>
        <dbReference type="Proteomes" id="UP000218824"/>
    </source>
</evidence>
<gene>
    <name evidence="2" type="ORF">LEN_2187</name>
</gene>
<dbReference type="AlphaFoldDB" id="A0AAU9AQ20"/>